<evidence type="ECO:0000313" key="1">
    <source>
        <dbReference type="EMBL" id="XDG30997.1"/>
    </source>
</evidence>
<name>A0AB39AJW1_9CAUD</name>
<reference evidence="1" key="1">
    <citation type="submission" date="2024-06" db="EMBL/GenBank/DDBJ databases">
        <authorList>
            <person name="Yang R."/>
        </authorList>
    </citation>
    <scope>NUCLEOTIDE SEQUENCE</scope>
</reference>
<sequence length="62" mass="7512">MSSKDNLHKTFTVFTSKMITDKQRKHYYAKYLCFNYKRGDITYIVVCHGDETSFKEREESYE</sequence>
<protein>
    <submittedName>
        <fullName evidence="1">Uncharacterized protein</fullName>
    </submittedName>
</protein>
<dbReference type="EMBL" id="PP934186">
    <property type="protein sequence ID" value="XDG30997.1"/>
    <property type="molecule type" value="Genomic_DNA"/>
</dbReference>
<organism evidence="1">
    <name type="scientific">Vibrio phage P018-4</name>
    <dbReference type="NCBI Taxonomy" id="3229728"/>
    <lineage>
        <taxon>Viruses</taxon>
        <taxon>Duplodnaviria</taxon>
        <taxon>Heunggongvirae</taxon>
        <taxon>Uroviricota</taxon>
        <taxon>Caudoviricetes</taxon>
    </lineage>
</organism>
<accession>A0AB39AJW1</accession>
<proteinExistence type="predicted"/>